<dbReference type="InterPro" id="IPR029962">
    <property type="entry name" value="TBL"/>
</dbReference>
<evidence type="ECO:0000256" key="4">
    <source>
        <dbReference type="ARBA" id="ARBA00022968"/>
    </source>
</evidence>
<evidence type="ECO:0000256" key="7">
    <source>
        <dbReference type="SAM" id="MobiDB-lite"/>
    </source>
</evidence>
<reference evidence="11" key="1">
    <citation type="journal article" date="2021" name="J. Hered.">
        <title>Genome Assembly of Salicaceae Populus deltoides (Eastern Cottonwood) I-69 Based on Nanopore Sequencing and Hi-C Technologies.</title>
        <authorList>
            <person name="Bai S."/>
            <person name="Wu H."/>
            <person name="Zhang J."/>
            <person name="Pan Z."/>
            <person name="Zhao W."/>
            <person name="Li Z."/>
            <person name="Tong C."/>
        </authorList>
    </citation>
    <scope>NUCLEOTIDE SEQUENCE</scope>
    <source>
        <tissue evidence="11">Leaf</tissue>
    </source>
</reference>
<evidence type="ECO:0000256" key="1">
    <source>
        <dbReference type="ARBA" id="ARBA00004167"/>
    </source>
</evidence>
<feature type="region of interest" description="Disordered" evidence="7">
    <location>
        <begin position="42"/>
        <end position="106"/>
    </location>
</feature>
<feature type="domain" description="Trichome birefringence-like N-terminal" evidence="10">
    <location>
        <begin position="121"/>
        <end position="175"/>
    </location>
</feature>
<evidence type="ECO:0000256" key="8">
    <source>
        <dbReference type="SAM" id="Phobius"/>
    </source>
</evidence>
<keyword evidence="5 8" id="KW-1133">Transmembrane helix</keyword>
<organism evidence="11 12">
    <name type="scientific">Populus deltoides</name>
    <name type="common">Eastern poplar</name>
    <name type="synonym">Eastern cottonwood</name>
    <dbReference type="NCBI Taxonomy" id="3696"/>
    <lineage>
        <taxon>Eukaryota</taxon>
        <taxon>Viridiplantae</taxon>
        <taxon>Streptophyta</taxon>
        <taxon>Embryophyta</taxon>
        <taxon>Tracheophyta</taxon>
        <taxon>Spermatophyta</taxon>
        <taxon>Magnoliopsida</taxon>
        <taxon>eudicotyledons</taxon>
        <taxon>Gunneridae</taxon>
        <taxon>Pentapetalae</taxon>
        <taxon>rosids</taxon>
        <taxon>fabids</taxon>
        <taxon>Malpighiales</taxon>
        <taxon>Salicaceae</taxon>
        <taxon>Saliceae</taxon>
        <taxon>Populus</taxon>
    </lineage>
</organism>
<dbReference type="GO" id="GO:0005794">
    <property type="term" value="C:Golgi apparatus"/>
    <property type="evidence" value="ECO:0007669"/>
    <property type="project" value="TreeGrafter"/>
</dbReference>
<evidence type="ECO:0000256" key="6">
    <source>
        <dbReference type="ARBA" id="ARBA00023136"/>
    </source>
</evidence>
<dbReference type="GO" id="GO:0016020">
    <property type="term" value="C:membrane"/>
    <property type="evidence" value="ECO:0007669"/>
    <property type="project" value="UniProtKB-SubCell"/>
</dbReference>
<protein>
    <recommendedName>
        <fullName evidence="13">Trichome birefringence-like N-terminal domain-containing protein</fullName>
    </recommendedName>
</protein>
<dbReference type="Proteomes" id="UP000807159">
    <property type="component" value="Chromosome 10"/>
</dbReference>
<name>A0A8T2XVJ7_POPDE</name>
<comment type="subcellular location">
    <subcellularLocation>
        <location evidence="1">Membrane</location>
        <topology evidence="1">Single-pass membrane protein</topology>
    </subcellularLocation>
</comment>
<dbReference type="AlphaFoldDB" id="A0A8T2XVJ7"/>
<dbReference type="Pfam" id="PF14416">
    <property type="entry name" value="PMR5N"/>
    <property type="match status" value="2"/>
</dbReference>
<dbReference type="PANTHER" id="PTHR32285">
    <property type="entry name" value="PROTEIN TRICHOME BIREFRINGENCE-LIKE 9-RELATED"/>
    <property type="match status" value="1"/>
</dbReference>
<dbReference type="Pfam" id="PF13839">
    <property type="entry name" value="PC-Esterase"/>
    <property type="match status" value="2"/>
</dbReference>
<accession>A0A8T2XVJ7</accession>
<keyword evidence="3 8" id="KW-0812">Transmembrane</keyword>
<keyword evidence="12" id="KW-1185">Reference proteome</keyword>
<feature type="compositionally biased region" description="Basic and acidic residues" evidence="7">
    <location>
        <begin position="90"/>
        <end position="105"/>
    </location>
</feature>
<dbReference type="PANTHER" id="PTHR32285:SF10">
    <property type="entry name" value="XYLAN O-ACETYLTRANSFERASE 1"/>
    <property type="match status" value="1"/>
</dbReference>
<evidence type="ECO:0000259" key="10">
    <source>
        <dbReference type="Pfam" id="PF14416"/>
    </source>
</evidence>
<feature type="transmembrane region" description="Helical" evidence="8">
    <location>
        <begin position="7"/>
        <end position="26"/>
    </location>
</feature>
<evidence type="ECO:0008006" key="13">
    <source>
        <dbReference type="Google" id="ProtNLM"/>
    </source>
</evidence>
<proteinExistence type="inferred from homology"/>
<dbReference type="InterPro" id="IPR025846">
    <property type="entry name" value="TBL_N"/>
</dbReference>
<evidence type="ECO:0000256" key="5">
    <source>
        <dbReference type="ARBA" id="ARBA00022989"/>
    </source>
</evidence>
<evidence type="ECO:0000256" key="3">
    <source>
        <dbReference type="ARBA" id="ARBA00022692"/>
    </source>
</evidence>
<comment type="similarity">
    <text evidence="2">Belongs to the PC-esterase family. TBL subfamily.</text>
</comment>
<comment type="caution">
    <text evidence="11">The sequence shown here is derived from an EMBL/GenBank/DDBJ whole genome shotgun (WGS) entry which is preliminary data.</text>
</comment>
<keyword evidence="4" id="KW-0735">Signal-anchor</keyword>
<feature type="domain" description="Trichome birefringence-like N-terminal" evidence="10">
    <location>
        <begin position="517"/>
        <end position="570"/>
    </location>
</feature>
<dbReference type="InterPro" id="IPR026057">
    <property type="entry name" value="TBL_C"/>
</dbReference>
<evidence type="ECO:0000313" key="11">
    <source>
        <dbReference type="EMBL" id="KAH8496872.1"/>
    </source>
</evidence>
<evidence type="ECO:0000256" key="2">
    <source>
        <dbReference type="ARBA" id="ARBA00007727"/>
    </source>
</evidence>
<evidence type="ECO:0000313" key="12">
    <source>
        <dbReference type="Proteomes" id="UP000807159"/>
    </source>
</evidence>
<keyword evidence="6 8" id="KW-0472">Membrane</keyword>
<gene>
    <name evidence="11" type="ORF">H0E87_019564</name>
</gene>
<feature type="domain" description="Trichome birefringence-like C-terminal" evidence="9">
    <location>
        <begin position="176"/>
        <end position="464"/>
    </location>
</feature>
<sequence>MKHRKNSNLSVFVVVFSVFLFGVFMYNEDVKSIAEFPFSWPKSQEEPSKGVTPVQETLEKDQELPASVGSRTSLEEPQVDQGPGEVQESDNLKSSESKEDEEKIELPVIEEDDEDVELPPEECDLFTGQWVFDNETRPLYKEDECEFLTAQVTCMRNGRKDSLYQNWKWQPRDCSLPKFKPRLLLNKLRNKRLMFVGDSLNRNQWESMVCFVQSLIPPGRKSLNKTGSLAVFRIEDYNATVEFYWAPFLVESNSDDPNMHSILNRIIMPESIDKHGVNWKNVDYLVFNTYIWWMNTFKMKVLRGSFDEGSTEYDEIERPVAYRRVLTTWSKWVEKNVDTNRTTVFFSSMSPLHIKSLDWENPDGIKCARETAPILDVSMKSNLGTDRRLFAVAANITGSMKVPVHFINITKLSEYRKDAHTSVYTIRQGKMLTPEQQADPATYADCIHWCLPGLPDTWNEFLYTRQKPENRDETAKIFVEIGSENFKSVFSGSFLLSRNEVHGIREKDEEVILPPKDCDLFTGKWVLDNATHPLYKEEECEFLSRQVTCLRNGRQDSLYQNWRWQPRDCSLPRFKAKLLLEKLRGKRLMFVGDSLNRNQWESMVCLLQSGAPLAKKSLSDSGSASIFRIEDYNTTVEFYWAPFLVESNSDHPSKHSILDRIIMPESISKHGDNWKGADYLIFNTYIWWMNSANMKVLKQGTFDEGVTEYDEIERTAAFGRVLRTWAKWIEENVDPNLTSVYFISMSPMHFRSLDWNNPDGIKCSKETAPVLNMTTPLNVGTDSRLLVVEANVTQSMNVPVYLLNITTLSEYRKDAHTSIYTTRQGQLLTEEQQADPKIYADCIHWCLPGCISHHPDFPRLTKPHHIDPSSHKNWRIFREYTLKEGGGLRSRSLVQENSKIDDVRLSAKGSNGNVNKDLVSVEGDHEDGTVVLPPKECDIFLG</sequence>
<dbReference type="EMBL" id="JACEGQ020000010">
    <property type="protein sequence ID" value="KAH8496872.1"/>
    <property type="molecule type" value="Genomic_DNA"/>
</dbReference>
<dbReference type="GO" id="GO:0016413">
    <property type="term" value="F:O-acetyltransferase activity"/>
    <property type="evidence" value="ECO:0007669"/>
    <property type="project" value="InterPro"/>
</dbReference>
<evidence type="ECO:0000259" key="9">
    <source>
        <dbReference type="Pfam" id="PF13839"/>
    </source>
</evidence>
<feature type="domain" description="Trichome birefringence-like C-terminal" evidence="9">
    <location>
        <begin position="571"/>
        <end position="851"/>
    </location>
</feature>